<protein>
    <recommendedName>
        <fullName evidence="2">Retrotransposon Copia-like N-terminal domain-containing protein</fullName>
    </recommendedName>
</protein>
<feature type="compositionally biased region" description="Gly residues" evidence="1">
    <location>
        <begin position="1"/>
        <end position="32"/>
    </location>
</feature>
<proteinExistence type="predicted"/>
<reference evidence="3 4" key="1">
    <citation type="submission" date="2024-01" db="EMBL/GenBank/DDBJ databases">
        <title>The complete chloroplast genome sequence of Lithospermum erythrorhizon: insights into the phylogenetic relationship among Boraginaceae species and the maternal lineages of purple gromwells.</title>
        <authorList>
            <person name="Okada T."/>
            <person name="Watanabe K."/>
        </authorList>
    </citation>
    <scope>NUCLEOTIDE SEQUENCE [LARGE SCALE GENOMIC DNA]</scope>
</reference>
<organism evidence="3 4">
    <name type="scientific">Lithospermum erythrorhizon</name>
    <name type="common">Purple gromwell</name>
    <name type="synonym">Lithospermum officinale var. erythrorhizon</name>
    <dbReference type="NCBI Taxonomy" id="34254"/>
    <lineage>
        <taxon>Eukaryota</taxon>
        <taxon>Viridiplantae</taxon>
        <taxon>Streptophyta</taxon>
        <taxon>Embryophyta</taxon>
        <taxon>Tracheophyta</taxon>
        <taxon>Spermatophyta</taxon>
        <taxon>Magnoliopsida</taxon>
        <taxon>eudicotyledons</taxon>
        <taxon>Gunneridae</taxon>
        <taxon>Pentapetalae</taxon>
        <taxon>asterids</taxon>
        <taxon>lamiids</taxon>
        <taxon>Boraginales</taxon>
        <taxon>Boraginaceae</taxon>
        <taxon>Boraginoideae</taxon>
        <taxon>Lithospermeae</taxon>
        <taxon>Lithospermum</taxon>
    </lineage>
</organism>
<dbReference type="PANTHER" id="PTHR37610:SF97">
    <property type="entry name" value="RETROTRANSPOSON GAG DOMAIN-CONTAINING PROTEIN"/>
    <property type="match status" value="1"/>
</dbReference>
<evidence type="ECO:0000313" key="4">
    <source>
        <dbReference type="Proteomes" id="UP001454036"/>
    </source>
</evidence>
<comment type="caution">
    <text evidence="3">The sequence shown here is derived from an EMBL/GenBank/DDBJ whole genome shotgun (WGS) entry which is preliminary data.</text>
</comment>
<dbReference type="EMBL" id="BAABME010025433">
    <property type="protein sequence ID" value="GAA0172126.1"/>
    <property type="molecule type" value="Genomic_DNA"/>
</dbReference>
<dbReference type="Proteomes" id="UP001454036">
    <property type="component" value="Unassembled WGS sequence"/>
</dbReference>
<sequence length="101" mass="10854">MEGNENGGNGGNPNGSGGNGGNPNGNGDGGAVLEGSKYKMDNPIYLHSMDHSSLVLVSDLLTEHNYQTWSRSMMTVLQAKDKVVFINGDFLRPNVDHVDYK</sequence>
<feature type="region of interest" description="Disordered" evidence="1">
    <location>
        <begin position="1"/>
        <end position="34"/>
    </location>
</feature>
<dbReference type="AlphaFoldDB" id="A0AAV3R9Y1"/>
<evidence type="ECO:0000313" key="3">
    <source>
        <dbReference type="EMBL" id="GAA0172126.1"/>
    </source>
</evidence>
<evidence type="ECO:0000259" key="2">
    <source>
        <dbReference type="Pfam" id="PF14244"/>
    </source>
</evidence>
<dbReference type="Pfam" id="PF14244">
    <property type="entry name" value="Retrotran_gag_3"/>
    <property type="match status" value="1"/>
</dbReference>
<dbReference type="PANTHER" id="PTHR37610">
    <property type="entry name" value="CCHC-TYPE DOMAIN-CONTAINING PROTEIN"/>
    <property type="match status" value="1"/>
</dbReference>
<evidence type="ECO:0000256" key="1">
    <source>
        <dbReference type="SAM" id="MobiDB-lite"/>
    </source>
</evidence>
<dbReference type="InterPro" id="IPR029472">
    <property type="entry name" value="Copia-like_N"/>
</dbReference>
<feature type="domain" description="Retrotransposon Copia-like N-terminal" evidence="2">
    <location>
        <begin position="47"/>
        <end position="93"/>
    </location>
</feature>
<keyword evidence="4" id="KW-1185">Reference proteome</keyword>
<gene>
    <name evidence="3" type="ORF">LIER_41277</name>
</gene>
<accession>A0AAV3R9Y1</accession>
<name>A0AAV3R9Y1_LITER</name>